<dbReference type="InterPro" id="IPR014710">
    <property type="entry name" value="RmlC-like_jellyroll"/>
</dbReference>
<protein>
    <submittedName>
        <fullName evidence="6">Pirin-related protein</fullName>
    </submittedName>
</protein>
<evidence type="ECO:0000313" key="6">
    <source>
        <dbReference type="EMBL" id="KDE40752.1"/>
    </source>
</evidence>
<dbReference type="PANTHER" id="PTHR13903">
    <property type="entry name" value="PIRIN-RELATED"/>
    <property type="match status" value="1"/>
</dbReference>
<feature type="binding site" evidence="2">
    <location>
        <position position="74"/>
    </location>
    <ligand>
        <name>Fe cation</name>
        <dbReference type="ChEBI" id="CHEBI:24875"/>
    </ligand>
</feature>
<comment type="caution">
    <text evidence="6">The sequence shown here is derived from an EMBL/GenBank/DDBJ whole genome shotgun (WGS) entry which is preliminary data.</text>
</comment>
<dbReference type="PANTHER" id="PTHR13903:SF8">
    <property type="entry name" value="PIRIN"/>
    <property type="match status" value="1"/>
</dbReference>
<comment type="cofactor">
    <cofactor evidence="2">
        <name>Fe cation</name>
        <dbReference type="ChEBI" id="CHEBI:24875"/>
    </cofactor>
    <text evidence="2">Binds 1 Fe cation per subunit.</text>
</comment>
<feature type="domain" description="Pirin N-terminal" evidence="4">
    <location>
        <begin position="36"/>
        <end position="140"/>
    </location>
</feature>
<dbReference type="Pfam" id="PF05726">
    <property type="entry name" value="Pirin_C"/>
    <property type="match status" value="1"/>
</dbReference>
<dbReference type="RefSeq" id="WP_036545130.1">
    <property type="nucleotide sequence ID" value="NZ_JMSZ01000016.1"/>
</dbReference>
<dbReference type="GO" id="GO:0046872">
    <property type="term" value="F:metal ion binding"/>
    <property type="evidence" value="ECO:0007669"/>
    <property type="project" value="UniProtKB-KW"/>
</dbReference>
<sequence length="306" mass="34060">MSTQDTQLESDCKIQQGCAAIELIIEPKDTDLGGFSVRRCLPVRQKRSVGPWLFFDEMGAAEFTAGTGINVRPHPHINLATVTYLFEGEILHRDSLGSCQPITPGAINLMVAGKGIVHSERERPEVTAQQHRLHGLQLWMALPEADEEMEPAFFHYPATSIPATRINDVPVRVLIGSAYGLTSPVKTFYETLYLEAELQAGQSLILPDSEERGLYLVSGQIALQDNQIQEHQLVILKTADNISITASAPSRIALIGGESIGKRFMEWNFVSSRKERIAQAKQDWQQGRFPKVPGDDVEFIELPPEW</sequence>
<evidence type="ECO:0000256" key="1">
    <source>
        <dbReference type="ARBA" id="ARBA00008416"/>
    </source>
</evidence>
<dbReference type="PIRSF" id="PIRSF006232">
    <property type="entry name" value="Pirin"/>
    <property type="match status" value="1"/>
</dbReference>
<dbReference type="Pfam" id="PF02678">
    <property type="entry name" value="Pirin"/>
    <property type="match status" value="1"/>
</dbReference>
<evidence type="ECO:0000256" key="2">
    <source>
        <dbReference type="PIRSR" id="PIRSR006232-1"/>
    </source>
</evidence>
<proteinExistence type="inferred from homology"/>
<dbReference type="EMBL" id="JMSZ01000016">
    <property type="protein sequence ID" value="KDE40752.1"/>
    <property type="molecule type" value="Genomic_DNA"/>
</dbReference>
<dbReference type="InterPro" id="IPR012093">
    <property type="entry name" value="Pirin"/>
</dbReference>
<evidence type="ECO:0000259" key="4">
    <source>
        <dbReference type="Pfam" id="PF02678"/>
    </source>
</evidence>
<feature type="domain" description="Pirin C-terminal" evidence="5">
    <location>
        <begin position="193"/>
        <end position="289"/>
    </location>
</feature>
<comment type="similarity">
    <text evidence="1 3">Belongs to the pirin family.</text>
</comment>
<dbReference type="CDD" id="cd02247">
    <property type="entry name" value="cupin_pirin_C"/>
    <property type="match status" value="1"/>
</dbReference>
<keyword evidence="7" id="KW-1185">Reference proteome</keyword>
<evidence type="ECO:0000256" key="3">
    <source>
        <dbReference type="RuleBase" id="RU003457"/>
    </source>
</evidence>
<feature type="binding site" evidence="2">
    <location>
        <position position="76"/>
    </location>
    <ligand>
        <name>Fe cation</name>
        <dbReference type="ChEBI" id="CHEBI:24875"/>
    </ligand>
</feature>
<evidence type="ECO:0000313" key="7">
    <source>
        <dbReference type="Proteomes" id="UP000027318"/>
    </source>
</evidence>
<organism evidence="6 7">
    <name type="scientific">Nitrincola lacisaponensis</name>
    <dbReference type="NCBI Taxonomy" id="267850"/>
    <lineage>
        <taxon>Bacteria</taxon>
        <taxon>Pseudomonadati</taxon>
        <taxon>Pseudomonadota</taxon>
        <taxon>Gammaproteobacteria</taxon>
        <taxon>Oceanospirillales</taxon>
        <taxon>Oceanospirillaceae</taxon>
        <taxon>Nitrincola</taxon>
    </lineage>
</organism>
<dbReference type="InterPro" id="IPR008778">
    <property type="entry name" value="Pirin_C_dom"/>
</dbReference>
<keyword evidence="2" id="KW-0408">Iron</keyword>
<dbReference type="CDD" id="cd02909">
    <property type="entry name" value="cupin_pirin_N"/>
    <property type="match status" value="1"/>
</dbReference>
<accession>A0A063Y8N7</accession>
<dbReference type="AlphaFoldDB" id="A0A063Y8N7"/>
<dbReference type="PATRIC" id="fig|267850.7.peg.1339"/>
<dbReference type="STRING" id="267850.ADINL_1344"/>
<dbReference type="Gene3D" id="2.60.120.10">
    <property type="entry name" value="Jelly Rolls"/>
    <property type="match status" value="2"/>
</dbReference>
<gene>
    <name evidence="6" type="ORF">ADINL_1344</name>
</gene>
<dbReference type="InterPro" id="IPR003829">
    <property type="entry name" value="Pirin_N_dom"/>
</dbReference>
<feature type="binding site" evidence="2">
    <location>
        <position position="118"/>
    </location>
    <ligand>
        <name>Fe cation</name>
        <dbReference type="ChEBI" id="CHEBI:24875"/>
    </ligand>
</feature>
<reference evidence="6 7" key="1">
    <citation type="journal article" date="2005" name="Int. J. Syst. Evol. Microbiol.">
        <title>Nitrincola lacisaponensis gen. nov., sp. nov., a novel alkaliphilic bacterium isolated from an alkaline, saline lake.</title>
        <authorList>
            <person name="Dimitriu P.A."/>
            <person name="Shukla S.K."/>
            <person name="Conradt J."/>
            <person name="Marquez M.C."/>
            <person name="Ventosa A."/>
            <person name="Maglia A."/>
            <person name="Peyton B.M."/>
            <person name="Pinkart H.C."/>
            <person name="Mormile M.R."/>
        </authorList>
    </citation>
    <scope>NUCLEOTIDE SEQUENCE [LARGE SCALE GENOMIC DNA]</scope>
    <source>
        <strain evidence="6 7">4CA</strain>
    </source>
</reference>
<name>A0A063Y8N7_9GAMM</name>
<keyword evidence="2" id="KW-0479">Metal-binding</keyword>
<evidence type="ECO:0000259" key="5">
    <source>
        <dbReference type="Pfam" id="PF05726"/>
    </source>
</evidence>
<dbReference type="Proteomes" id="UP000027318">
    <property type="component" value="Unassembled WGS sequence"/>
</dbReference>
<feature type="binding site" evidence="2">
    <location>
        <position position="120"/>
    </location>
    <ligand>
        <name>Fe cation</name>
        <dbReference type="ChEBI" id="CHEBI:24875"/>
    </ligand>
</feature>
<dbReference type="SUPFAM" id="SSF51182">
    <property type="entry name" value="RmlC-like cupins"/>
    <property type="match status" value="1"/>
</dbReference>
<dbReference type="OrthoDB" id="9780903at2"/>
<dbReference type="InterPro" id="IPR011051">
    <property type="entry name" value="RmlC_Cupin_sf"/>
</dbReference>